<proteinExistence type="predicted"/>
<evidence type="ECO:0000313" key="1">
    <source>
        <dbReference type="EMBL" id="QEU82589.1"/>
    </source>
</evidence>
<accession>A0A5P2UW65</accession>
<dbReference type="RefSeq" id="WP_150521598.1">
    <property type="nucleotide sequence ID" value="NZ_CP023701.1"/>
</dbReference>
<dbReference type="KEGG" id="ssub:CP968_33980"/>
<gene>
    <name evidence="1" type="ORF">CP968_33980</name>
</gene>
<name>A0A5P2UW65_9ACTN</name>
<dbReference type="AlphaFoldDB" id="A0A5P2UW65"/>
<dbReference type="EMBL" id="CP023701">
    <property type="protein sequence ID" value="QEU82589.1"/>
    <property type="molecule type" value="Genomic_DNA"/>
</dbReference>
<keyword evidence="2" id="KW-1185">Reference proteome</keyword>
<organism evidence="1 2">
    <name type="scientific">Streptomyces subrutilus</name>
    <dbReference type="NCBI Taxonomy" id="36818"/>
    <lineage>
        <taxon>Bacteria</taxon>
        <taxon>Bacillati</taxon>
        <taxon>Actinomycetota</taxon>
        <taxon>Actinomycetes</taxon>
        <taxon>Kitasatosporales</taxon>
        <taxon>Streptomycetaceae</taxon>
        <taxon>Streptomyces</taxon>
    </lineage>
</organism>
<sequence>MCERESILRAALDWTAQPRLVLHPHAEVDIAHHTGPHWPDLLSQDRRRPFPCTARPCCA</sequence>
<dbReference type="OrthoDB" id="4335331at2"/>
<reference evidence="1 2" key="1">
    <citation type="submission" date="2017-09" db="EMBL/GenBank/DDBJ databases">
        <authorList>
            <person name="Lee N."/>
            <person name="Cho B.-K."/>
        </authorList>
    </citation>
    <scope>NUCLEOTIDE SEQUENCE [LARGE SCALE GENOMIC DNA]</scope>
    <source>
        <strain evidence="1 2">ATCC 27467</strain>
    </source>
</reference>
<protein>
    <submittedName>
        <fullName evidence="1">Uncharacterized protein</fullName>
    </submittedName>
</protein>
<evidence type="ECO:0000313" key="2">
    <source>
        <dbReference type="Proteomes" id="UP000326831"/>
    </source>
</evidence>
<dbReference type="Proteomes" id="UP000326831">
    <property type="component" value="Chromosome"/>
</dbReference>